<evidence type="ECO:0000313" key="2">
    <source>
        <dbReference type="Proteomes" id="UP000006251"/>
    </source>
</evidence>
<sequence>MNVKKTELATKLHKLQKYTKHSLVTIAQFRMLFPEYQDSVLKVRLSQLTTSGVLEKICRGVWSFPESEYYATTDLRYLPHLLRRTDINYISLESVLSKHSVISQQMFDYLTVMTTGRSGTFQTPMGTLELVHTKKQPLLLLADTAAVENVPIREALIERAYKDLKKVGRNLDLIDMGELQEAINGQSTRLHTINRDVKTLMDNEV</sequence>
<gene>
    <name evidence="1" type="ORF">GPAL_0753</name>
</gene>
<organism evidence="1 2">
    <name type="scientific">Brumicola pallidula DSM 14239 = ACAM 615</name>
    <dbReference type="NCBI Taxonomy" id="1121922"/>
    <lineage>
        <taxon>Bacteria</taxon>
        <taxon>Pseudomonadati</taxon>
        <taxon>Pseudomonadota</taxon>
        <taxon>Gammaproteobacteria</taxon>
        <taxon>Alteromonadales</taxon>
        <taxon>Alteromonadaceae</taxon>
        <taxon>Brumicola</taxon>
    </lineage>
</organism>
<dbReference type="STRING" id="1121922.GCA_000428905_01856"/>
<dbReference type="NCBIfam" id="NF047376">
    <property type="entry name" value="TAA_AbiEi"/>
    <property type="match status" value="1"/>
</dbReference>
<keyword evidence="2" id="KW-1185">Reference proteome</keyword>
<proteinExistence type="predicted"/>
<dbReference type="EMBL" id="BAEQ01000014">
    <property type="protein sequence ID" value="GAC27633.1"/>
    <property type="molecule type" value="Genomic_DNA"/>
</dbReference>
<dbReference type="Proteomes" id="UP000006251">
    <property type="component" value="Unassembled WGS sequence"/>
</dbReference>
<name>K6ZFD8_9ALTE</name>
<dbReference type="InterPro" id="IPR059220">
    <property type="entry name" value="AbiEi"/>
</dbReference>
<evidence type="ECO:0000313" key="1">
    <source>
        <dbReference type="EMBL" id="GAC27633.1"/>
    </source>
</evidence>
<protein>
    <recommendedName>
        <fullName evidence="3">Transcriptional regulator</fullName>
    </recommendedName>
</protein>
<evidence type="ECO:0008006" key="3">
    <source>
        <dbReference type="Google" id="ProtNLM"/>
    </source>
</evidence>
<reference evidence="2" key="1">
    <citation type="journal article" date="2014" name="Environ. Microbiol.">
        <title>Comparative genomics of the marine bacterial genus Glaciecola reveals the high degree of genomic diversity and genomic characteristic for cold adaptation.</title>
        <authorList>
            <person name="Qin Q.L."/>
            <person name="Xie B.B."/>
            <person name="Yu Y."/>
            <person name="Shu Y.L."/>
            <person name="Rong J.C."/>
            <person name="Zhang Y.J."/>
            <person name="Zhao D.L."/>
            <person name="Chen X.L."/>
            <person name="Zhang X.Y."/>
            <person name="Chen B."/>
            <person name="Zhou B.C."/>
            <person name="Zhang Y.Z."/>
        </authorList>
    </citation>
    <scope>NUCLEOTIDE SEQUENCE [LARGE SCALE GENOMIC DNA]</scope>
    <source>
        <strain evidence="2">ACAM 615</strain>
    </source>
</reference>
<dbReference type="AlphaFoldDB" id="K6ZFD8"/>
<accession>K6ZFD8</accession>
<comment type="caution">
    <text evidence="1">The sequence shown here is derived from an EMBL/GenBank/DDBJ whole genome shotgun (WGS) entry which is preliminary data.</text>
</comment>